<reference evidence="3 4" key="1">
    <citation type="submission" date="2018-06" db="EMBL/GenBank/DDBJ databases">
        <authorList>
            <consortium name="Pathogen Informatics"/>
            <person name="Doyle S."/>
        </authorList>
    </citation>
    <scope>NUCLEOTIDE SEQUENCE [LARGE SCALE GENOMIC DNA]</scope>
    <source>
        <strain evidence="3 4">NCTC10994</strain>
    </source>
</reference>
<evidence type="ECO:0000313" key="3">
    <source>
        <dbReference type="EMBL" id="SQI34917.1"/>
    </source>
</evidence>
<gene>
    <name evidence="3" type="ORF">NCTC10994_02968</name>
</gene>
<feature type="signal peptide" evidence="2">
    <location>
        <begin position="1"/>
        <end position="21"/>
    </location>
</feature>
<evidence type="ECO:0000313" key="4">
    <source>
        <dbReference type="Proteomes" id="UP000249091"/>
    </source>
</evidence>
<keyword evidence="4" id="KW-1185">Reference proteome</keyword>
<feature type="region of interest" description="Disordered" evidence="1">
    <location>
        <begin position="34"/>
        <end position="59"/>
    </location>
</feature>
<accession>A0A2X4U4Z5</accession>
<name>A0A2X4U4Z5_9NOCA</name>
<proteinExistence type="predicted"/>
<dbReference type="EMBL" id="LS483468">
    <property type="protein sequence ID" value="SQI34917.1"/>
    <property type="molecule type" value="Genomic_DNA"/>
</dbReference>
<feature type="compositionally biased region" description="Low complexity" evidence="1">
    <location>
        <begin position="43"/>
        <end position="59"/>
    </location>
</feature>
<dbReference type="Proteomes" id="UP000249091">
    <property type="component" value="Chromosome 1"/>
</dbReference>
<dbReference type="STRING" id="1219011.GCA_001895045_02245"/>
<evidence type="ECO:0000256" key="2">
    <source>
        <dbReference type="SAM" id="SignalP"/>
    </source>
</evidence>
<sequence length="198" mass="20191">MILLRRAGLAFLAVVATAALAGCATETDGRAMPAAVAATESDSAPATTRSSAAGTTTPAAADVDLEIDVEPGDCVALGGTVDAATIDNADCGSSTSNYKVVDVVESADECAGDIDQTYYESFGGVEVGALCLDVDWEVGGCMDVGGEDPQRIDCSATAIQGEKVTEILTGTADVNDCSLSDAGYEYRERNFVVCSDSF</sequence>
<dbReference type="AlphaFoldDB" id="A0A2X4U4Z5"/>
<protein>
    <submittedName>
        <fullName evidence="3">Lipoprotein</fullName>
    </submittedName>
</protein>
<keyword evidence="2" id="KW-0732">Signal</keyword>
<dbReference type="PROSITE" id="PS51257">
    <property type="entry name" value="PROKAR_LIPOPROTEIN"/>
    <property type="match status" value="1"/>
</dbReference>
<organism evidence="3 4">
    <name type="scientific">Rhodococcus coprophilus</name>
    <dbReference type="NCBI Taxonomy" id="38310"/>
    <lineage>
        <taxon>Bacteria</taxon>
        <taxon>Bacillati</taxon>
        <taxon>Actinomycetota</taxon>
        <taxon>Actinomycetes</taxon>
        <taxon>Mycobacteriales</taxon>
        <taxon>Nocardiaceae</taxon>
        <taxon>Rhodococcus</taxon>
    </lineage>
</organism>
<evidence type="ECO:0000256" key="1">
    <source>
        <dbReference type="SAM" id="MobiDB-lite"/>
    </source>
</evidence>
<dbReference type="RefSeq" id="WP_072700731.1">
    <property type="nucleotide sequence ID" value="NZ_JAFBBL010000001.1"/>
</dbReference>
<feature type="chain" id="PRO_5039465911" evidence="2">
    <location>
        <begin position="22"/>
        <end position="198"/>
    </location>
</feature>
<keyword evidence="3" id="KW-0449">Lipoprotein</keyword>
<dbReference type="KEGG" id="rcr:NCTC10994_02968"/>